<dbReference type="EMBL" id="CAEZXR010000337">
    <property type="protein sequence ID" value="CAB4726689.1"/>
    <property type="molecule type" value="Genomic_DNA"/>
</dbReference>
<accession>A0A6J6RWG1</accession>
<gene>
    <name evidence="1" type="ORF">UFOPK2579_02336</name>
</gene>
<dbReference type="InterPro" id="IPR006311">
    <property type="entry name" value="TAT_signal"/>
</dbReference>
<protein>
    <submittedName>
        <fullName evidence="1">Unannotated protein</fullName>
    </submittedName>
</protein>
<proteinExistence type="predicted"/>
<sequence>MGFHMTNLDDKIESTKDGMSRRSVVRAAGAGALAVPAITIASAAPAMAAGTSGTAGGTLLLASWDQAPRRTGSVLTFNARFQNLTAGSTVALFASVTIIPESIHQNGVVNALLPGGPQSFQTATSSAPAGWTVTKTTGSLPLVGGAVNTLVGAVTFYYTATAQIGPNGFANLFPSITLPGAFPSVVTLNAQAGDPSLPGLLAGVSN</sequence>
<reference evidence="1" key="1">
    <citation type="submission" date="2020-05" db="EMBL/GenBank/DDBJ databases">
        <authorList>
            <person name="Chiriac C."/>
            <person name="Salcher M."/>
            <person name="Ghai R."/>
            <person name="Kavagutti S V."/>
        </authorList>
    </citation>
    <scope>NUCLEOTIDE SEQUENCE</scope>
</reference>
<dbReference type="PROSITE" id="PS51318">
    <property type="entry name" value="TAT"/>
    <property type="match status" value="1"/>
</dbReference>
<organism evidence="1">
    <name type="scientific">freshwater metagenome</name>
    <dbReference type="NCBI Taxonomy" id="449393"/>
    <lineage>
        <taxon>unclassified sequences</taxon>
        <taxon>metagenomes</taxon>
        <taxon>ecological metagenomes</taxon>
    </lineage>
</organism>
<name>A0A6J6RWG1_9ZZZZ</name>
<dbReference type="AlphaFoldDB" id="A0A6J6RWG1"/>
<evidence type="ECO:0000313" key="1">
    <source>
        <dbReference type="EMBL" id="CAB4726689.1"/>
    </source>
</evidence>